<proteinExistence type="predicted"/>
<evidence type="ECO:0000313" key="1">
    <source>
        <dbReference type="EMBL" id="MEJ8643157.1"/>
    </source>
</evidence>
<comment type="caution">
    <text evidence="1">The sequence shown here is derived from an EMBL/GenBank/DDBJ whole genome shotgun (WGS) entry which is preliminary data.</text>
</comment>
<dbReference type="Pfam" id="PF15575">
    <property type="entry name" value="Imm49"/>
    <property type="match status" value="1"/>
</dbReference>
<name>A0ABU8U5I4_9ACTN</name>
<keyword evidence="2" id="KW-1185">Reference proteome</keyword>
<accession>A0ABU8U5I4</accession>
<protein>
    <submittedName>
        <fullName evidence="1">Immunity 49 family protein</fullName>
    </submittedName>
</protein>
<evidence type="ECO:0000313" key="2">
    <source>
        <dbReference type="Proteomes" id="UP001382904"/>
    </source>
</evidence>
<sequence length="285" mass="32022">MTAIVSRHFSPGVIEEEWARSLDEDLTEDIDRLERRPHALRRIYNDALLHLGARCTVDPRAAKLETWEATVNALQLGSAIFATASAAEGTVECRINRQVRVLPAVDEDESFTDLGTWLTTFWLAVVCRDQTRITELARFPLDRLHTAGFDAYVLQWVDTLQTYWLQGPGLVEKLTRAVEMSSPEVAVQAPRGLLEAVLAPPINLFYLFVTQDTDGFNEALVQALELHQAYWTVDEQRAEKPDGHLALAPLALACFAFDGKMPVRVESGYLPHHLLTRGWLGEFPT</sequence>
<reference evidence="1 2" key="1">
    <citation type="submission" date="2024-03" db="EMBL/GenBank/DDBJ databases">
        <title>Novel Streptomyces species of biotechnological and ecological value are a feature of Machair soil.</title>
        <authorList>
            <person name="Prole J.R."/>
            <person name="Goodfellow M."/>
            <person name="Allenby N."/>
            <person name="Ward A.C."/>
        </authorList>
    </citation>
    <scope>NUCLEOTIDE SEQUENCE [LARGE SCALE GENOMIC DNA]</scope>
    <source>
        <strain evidence="1 2">MS1.HAVA.3</strain>
    </source>
</reference>
<gene>
    <name evidence="1" type="ORF">WKI68_20760</name>
</gene>
<dbReference type="EMBL" id="JBBKAM010000002">
    <property type="protein sequence ID" value="MEJ8643157.1"/>
    <property type="molecule type" value="Genomic_DNA"/>
</dbReference>
<dbReference type="InterPro" id="IPR029074">
    <property type="entry name" value="Imm49"/>
</dbReference>
<dbReference type="Proteomes" id="UP001382904">
    <property type="component" value="Unassembled WGS sequence"/>
</dbReference>
<organism evidence="1 2">
    <name type="scientific">Streptomyces caledonius</name>
    <dbReference type="NCBI Taxonomy" id="3134107"/>
    <lineage>
        <taxon>Bacteria</taxon>
        <taxon>Bacillati</taxon>
        <taxon>Actinomycetota</taxon>
        <taxon>Actinomycetes</taxon>
        <taxon>Kitasatosporales</taxon>
        <taxon>Streptomycetaceae</taxon>
        <taxon>Streptomyces</taxon>
    </lineage>
</organism>